<dbReference type="InterPro" id="IPR001509">
    <property type="entry name" value="Epimerase_deHydtase"/>
</dbReference>
<dbReference type="PANTHER" id="PTHR43000">
    <property type="entry name" value="DTDP-D-GLUCOSE 4,6-DEHYDRATASE-RELATED"/>
    <property type="match status" value="1"/>
</dbReference>
<name>A0ABS3M751_9BACT</name>
<reference evidence="3 4" key="1">
    <citation type="submission" date="2021-01" db="EMBL/GenBank/DDBJ databases">
        <title>Prevotella A2931 sp. nov.</title>
        <authorList>
            <person name="Buhl M."/>
            <person name="Oberhettinger P."/>
        </authorList>
    </citation>
    <scope>NUCLEOTIDE SEQUENCE [LARGE SCALE GENOMIC DNA]</scope>
    <source>
        <strain evidence="3 4">A2931</strain>
    </source>
</reference>
<keyword evidence="4" id="KW-1185">Reference proteome</keyword>
<protein>
    <submittedName>
        <fullName evidence="3">NAD-dependent epimerase/dehydratase family protein</fullName>
    </submittedName>
</protein>
<sequence length="341" mass="38112">MNQVLKADIDRLTTHFAPDAELAGKTLLITGATGLLGRTLIHCVQAWNRQWAEKTQILALVRDRKAAEALFEATDDLQFVEGDMAHLDALATRSFDYVVHLAAPTSSKYFCSHPVETIQTIVMGTDRLLQMALRQRVSAFVYLSSMEAYGAVSNDERPLLESDLGFVDLQSVRSSYPEGKRMSENLCLAYCREYGLPVRMVRLCQTFGPDVPQTDCRVTTTFARNIVAGTDLVLKSRGEAASDHCYTLDAVTAILLILTRGTAGETYNVASPDTYCTIREMAEYMVRHFGKGSKVVIDVDPNAPYPPPTRLRLDISKLLQLGWKPLFEPYVMYEHLIKSME</sequence>
<feature type="domain" description="NAD-dependent epimerase/dehydratase" evidence="2">
    <location>
        <begin position="28"/>
        <end position="270"/>
    </location>
</feature>
<evidence type="ECO:0000313" key="4">
    <source>
        <dbReference type="Proteomes" id="UP000664265"/>
    </source>
</evidence>
<dbReference type="Pfam" id="PF01370">
    <property type="entry name" value="Epimerase"/>
    <property type="match status" value="1"/>
</dbReference>
<comment type="caution">
    <text evidence="3">The sequence shown here is derived from an EMBL/GenBank/DDBJ whole genome shotgun (WGS) entry which is preliminary data.</text>
</comment>
<dbReference type="RefSeq" id="WP_107582071.1">
    <property type="nucleotide sequence ID" value="NZ_JAERMS010000033.1"/>
</dbReference>
<evidence type="ECO:0000259" key="2">
    <source>
        <dbReference type="Pfam" id="PF01370"/>
    </source>
</evidence>
<accession>A0ABS3M751</accession>
<evidence type="ECO:0000313" key="3">
    <source>
        <dbReference type="EMBL" id="MBO1364002.1"/>
    </source>
</evidence>
<evidence type="ECO:0000256" key="1">
    <source>
        <dbReference type="ARBA" id="ARBA00007637"/>
    </source>
</evidence>
<dbReference type="Gene3D" id="3.40.50.720">
    <property type="entry name" value="NAD(P)-binding Rossmann-like Domain"/>
    <property type="match status" value="1"/>
</dbReference>
<dbReference type="EMBL" id="JAERMS010000033">
    <property type="protein sequence ID" value="MBO1364002.1"/>
    <property type="molecule type" value="Genomic_DNA"/>
</dbReference>
<dbReference type="InterPro" id="IPR036291">
    <property type="entry name" value="NAD(P)-bd_dom_sf"/>
</dbReference>
<dbReference type="Proteomes" id="UP000664265">
    <property type="component" value="Unassembled WGS sequence"/>
</dbReference>
<comment type="similarity">
    <text evidence="1">Belongs to the NAD(P)-dependent epimerase/dehydratase family.</text>
</comment>
<proteinExistence type="inferred from homology"/>
<dbReference type="SUPFAM" id="SSF51735">
    <property type="entry name" value="NAD(P)-binding Rossmann-fold domains"/>
    <property type="match status" value="1"/>
</dbReference>
<organism evidence="3 4">
    <name type="scientific">Prevotella illustrans</name>
    <dbReference type="NCBI Taxonomy" id="2800387"/>
    <lineage>
        <taxon>Bacteria</taxon>
        <taxon>Pseudomonadati</taxon>
        <taxon>Bacteroidota</taxon>
        <taxon>Bacteroidia</taxon>
        <taxon>Bacteroidales</taxon>
        <taxon>Prevotellaceae</taxon>
        <taxon>Prevotella</taxon>
    </lineage>
</organism>
<gene>
    <name evidence="3" type="ORF">JHU38_09510</name>
</gene>